<dbReference type="InterPro" id="IPR011990">
    <property type="entry name" value="TPR-like_helical_dom_sf"/>
</dbReference>
<reference evidence="6" key="1">
    <citation type="journal article" date="2014" name="Int. J. Syst. Evol. Microbiol.">
        <title>Complete genome sequence of Corynebacterium casei LMG S-19264T (=DSM 44701T), isolated from a smear-ripened cheese.</title>
        <authorList>
            <consortium name="US DOE Joint Genome Institute (JGI-PGF)"/>
            <person name="Walter F."/>
            <person name="Albersmeier A."/>
            <person name="Kalinowski J."/>
            <person name="Ruckert C."/>
        </authorList>
    </citation>
    <scope>NUCLEOTIDE SEQUENCE</scope>
    <source>
        <strain evidence="6">CGMCC 1.15085</strain>
    </source>
</reference>
<organism evidence="6 7">
    <name type="scientific">Flexivirga endophytica</name>
    <dbReference type="NCBI Taxonomy" id="1849103"/>
    <lineage>
        <taxon>Bacteria</taxon>
        <taxon>Bacillati</taxon>
        <taxon>Actinomycetota</taxon>
        <taxon>Actinomycetes</taxon>
        <taxon>Micrococcales</taxon>
        <taxon>Dermacoccaceae</taxon>
        <taxon>Flexivirga</taxon>
    </lineage>
</organism>
<reference evidence="6" key="2">
    <citation type="submission" date="2020-09" db="EMBL/GenBank/DDBJ databases">
        <authorList>
            <person name="Sun Q."/>
            <person name="Zhou Y."/>
        </authorList>
    </citation>
    <scope>NUCLEOTIDE SEQUENCE</scope>
    <source>
        <strain evidence="6">CGMCC 1.15085</strain>
    </source>
</reference>
<dbReference type="PANTHER" id="PTHR44688:SF16">
    <property type="entry name" value="DNA-BINDING TRANSCRIPTIONAL ACTIVATOR DEVR_DOSR"/>
    <property type="match status" value="1"/>
</dbReference>
<keyword evidence="3" id="KW-0804">Transcription</keyword>
<dbReference type="SUPFAM" id="SSF46894">
    <property type="entry name" value="C-terminal effector domain of the bipartite response regulators"/>
    <property type="match status" value="1"/>
</dbReference>
<dbReference type="Gene3D" id="1.25.40.10">
    <property type="entry name" value="Tetratricopeptide repeat domain"/>
    <property type="match status" value="2"/>
</dbReference>
<dbReference type="Gene3D" id="1.10.10.10">
    <property type="entry name" value="Winged helix-like DNA-binding domain superfamily/Winged helix DNA-binding domain"/>
    <property type="match status" value="1"/>
</dbReference>
<protein>
    <submittedName>
        <fullName evidence="6">LuxR family transcriptional regulator</fullName>
    </submittedName>
</protein>
<dbReference type="InterPro" id="IPR016032">
    <property type="entry name" value="Sig_transdc_resp-reg_C-effctor"/>
</dbReference>
<evidence type="ECO:0000256" key="4">
    <source>
        <dbReference type="SAM" id="MobiDB-lite"/>
    </source>
</evidence>
<dbReference type="SUPFAM" id="SSF48452">
    <property type="entry name" value="TPR-like"/>
    <property type="match status" value="2"/>
</dbReference>
<dbReference type="GO" id="GO:0003677">
    <property type="term" value="F:DNA binding"/>
    <property type="evidence" value="ECO:0007669"/>
    <property type="project" value="UniProtKB-KW"/>
</dbReference>
<dbReference type="PROSITE" id="PS50043">
    <property type="entry name" value="HTH_LUXR_2"/>
    <property type="match status" value="1"/>
</dbReference>
<dbReference type="AlphaFoldDB" id="A0A916TA63"/>
<evidence type="ECO:0000259" key="5">
    <source>
        <dbReference type="PROSITE" id="PS50043"/>
    </source>
</evidence>
<dbReference type="PRINTS" id="PR00038">
    <property type="entry name" value="HTHLUXR"/>
</dbReference>
<keyword evidence="1" id="KW-0805">Transcription regulation</keyword>
<feature type="region of interest" description="Disordered" evidence="4">
    <location>
        <begin position="930"/>
        <end position="951"/>
    </location>
</feature>
<dbReference type="PROSITE" id="PS00622">
    <property type="entry name" value="HTH_LUXR_1"/>
    <property type="match status" value="1"/>
</dbReference>
<dbReference type="Pfam" id="PF00196">
    <property type="entry name" value="GerE"/>
    <property type="match status" value="1"/>
</dbReference>
<sequence length="951" mass="101858">MSTRQTLRWPYGGTVDTSPTIAPSRQLHLDAVVRSALSGTAASALVFVTGESGCGSTTFVKRLGDRCGPGRPLDAGSVRRLTGLPWAQELAGDALTAWGVDPSEGVHGMARQFIATVECGTHRWDAVVLVTNAHLVDPLSIEALVSATRDARARLLVILDWTEPLRAGMPLSAHDHGDPARGDLFDDVRAATDHVVELTPLTADDVAVLAEQSGALVPATGIAHLLRYTAGNARSVVELLLEVGPTDWTNAHLSLPAPSSVRRAVRARRRRLSHPARRFVDAVAVLEDADPLTGAMSAPYAARISGEVATPAVMAEVVESGLVIPLNAEETLVRMRDAVSRRAVLEELGPRDRRALHACAADVVDGHAARLRHSWFAAASLPDDALAERLAAEAGVQARSGSWATTGELLDLAARATSDPDLAGDRLLEAADAQVGAGDVAGATRHLAQLESLRETPRRNAVLGYVAVVRGRSGEADNRLQRAWELINPRRDPLGASLIAQRHVLHSLANCQAQQLVSWADRAMELAPAESPAAIEAAAIRGLASAVVDSPAAALAGYASLVGSVPEGAVAARVRMASGWLHLATDNPEEAREELESAVPTDHLGGSLRISLWARAWLARVQFVTGDWDAALRTATTGAGLAEQSGMTLLAPLLQWTRAQVHTLRGDWSNAELCLRHGTVSGQDYAIMRVPSALARAAWHEARAEYPAVVRTLAPLTEPWAREWVSSPGFWPWADVYANALVVSGQLDQADSFLRPHEQRAAAAEHSSAIARLAYARGRWHGQQGDLDSARERFTTAIGRLEQLPAPYDLARVHFAFGQTLRRAGRRAEADSVLSTARDQFARLGAATYVGRCDRELAAGGVNAPRTTDAHSDVLTPQESAVAELVAQGHTNKDVAAELFLSVKTVQYHLTRVYAKLGIRSRSQLAAQWSRTDGSTREVRMTPDRRAERGS</sequence>
<name>A0A916TA63_9MICO</name>
<dbReference type="InterPro" id="IPR000792">
    <property type="entry name" value="Tscrpt_reg_LuxR_C"/>
</dbReference>
<feature type="domain" description="HTH luxR-type" evidence="5">
    <location>
        <begin position="868"/>
        <end position="933"/>
    </location>
</feature>
<evidence type="ECO:0000313" key="7">
    <source>
        <dbReference type="Proteomes" id="UP000636793"/>
    </source>
</evidence>
<keyword evidence="2" id="KW-0238">DNA-binding</keyword>
<keyword evidence="7" id="KW-1185">Reference proteome</keyword>
<dbReference type="CDD" id="cd06170">
    <property type="entry name" value="LuxR_C_like"/>
    <property type="match status" value="1"/>
</dbReference>
<evidence type="ECO:0000256" key="1">
    <source>
        <dbReference type="ARBA" id="ARBA00023015"/>
    </source>
</evidence>
<comment type="caution">
    <text evidence="6">The sequence shown here is derived from an EMBL/GenBank/DDBJ whole genome shotgun (WGS) entry which is preliminary data.</text>
</comment>
<dbReference type="EMBL" id="BMHI01000004">
    <property type="protein sequence ID" value="GGB37647.1"/>
    <property type="molecule type" value="Genomic_DNA"/>
</dbReference>
<dbReference type="SMART" id="SM00421">
    <property type="entry name" value="HTH_LUXR"/>
    <property type="match status" value="1"/>
</dbReference>
<proteinExistence type="predicted"/>
<evidence type="ECO:0000256" key="2">
    <source>
        <dbReference type="ARBA" id="ARBA00023125"/>
    </source>
</evidence>
<feature type="compositionally biased region" description="Basic and acidic residues" evidence="4">
    <location>
        <begin position="934"/>
        <end position="951"/>
    </location>
</feature>
<gene>
    <name evidence="6" type="ORF">GCM10011492_30500</name>
</gene>
<dbReference type="GO" id="GO:0006355">
    <property type="term" value="P:regulation of DNA-templated transcription"/>
    <property type="evidence" value="ECO:0007669"/>
    <property type="project" value="InterPro"/>
</dbReference>
<dbReference type="InterPro" id="IPR036388">
    <property type="entry name" value="WH-like_DNA-bd_sf"/>
</dbReference>
<dbReference type="PANTHER" id="PTHR44688">
    <property type="entry name" value="DNA-BINDING TRANSCRIPTIONAL ACTIVATOR DEVR_DOSR"/>
    <property type="match status" value="1"/>
</dbReference>
<dbReference type="Proteomes" id="UP000636793">
    <property type="component" value="Unassembled WGS sequence"/>
</dbReference>
<evidence type="ECO:0000256" key="3">
    <source>
        <dbReference type="ARBA" id="ARBA00023163"/>
    </source>
</evidence>
<evidence type="ECO:0000313" key="6">
    <source>
        <dbReference type="EMBL" id="GGB37647.1"/>
    </source>
</evidence>
<accession>A0A916TA63</accession>